<proteinExistence type="predicted"/>
<reference evidence="1 2" key="1">
    <citation type="submission" date="2019-03" db="EMBL/GenBank/DDBJ databases">
        <authorList>
            <person name="Kox A.R. M."/>
        </authorList>
    </citation>
    <scope>NUCLEOTIDE SEQUENCE [LARGE SCALE GENOMIC DNA]</scope>
    <source>
        <strain evidence="1">MTUNDRAET4 annotated genome</strain>
    </source>
</reference>
<dbReference type="AlphaFoldDB" id="A0A4V6IN69"/>
<organism evidence="1 2">
    <name type="scientific">Methylocella tundrae</name>
    <dbReference type="NCBI Taxonomy" id="227605"/>
    <lineage>
        <taxon>Bacteria</taxon>
        <taxon>Pseudomonadati</taxon>
        <taxon>Pseudomonadota</taxon>
        <taxon>Alphaproteobacteria</taxon>
        <taxon>Hyphomicrobiales</taxon>
        <taxon>Beijerinckiaceae</taxon>
        <taxon>Methylocella</taxon>
    </lineage>
</organism>
<dbReference type="Proteomes" id="UP000294360">
    <property type="component" value="Chromosome"/>
</dbReference>
<protein>
    <submittedName>
        <fullName evidence="1">Uncharacterized protein</fullName>
    </submittedName>
</protein>
<sequence length="62" mass="6613">MWRSRLIFQPGAVFAVRFKPTQIGKARLTALVGAIYCAGDCPMDSQLSGKIAQGVKSSGTLL</sequence>
<dbReference type="EMBL" id="LR536450">
    <property type="protein sequence ID" value="VFU10812.1"/>
    <property type="molecule type" value="Genomic_DNA"/>
</dbReference>
<dbReference type="KEGG" id="mtun:MTUNDRAET4_3931"/>
<evidence type="ECO:0000313" key="2">
    <source>
        <dbReference type="Proteomes" id="UP000294360"/>
    </source>
</evidence>
<gene>
    <name evidence="1" type="ORF">MTUNDRAET4_3931</name>
</gene>
<accession>A0A4V6IN69</accession>
<evidence type="ECO:0000313" key="1">
    <source>
        <dbReference type="EMBL" id="VFU10812.1"/>
    </source>
</evidence>
<name>A0A4V6IN69_METTU</name>